<accession>A0A371P7W6</accession>
<dbReference type="Proteomes" id="UP000261905">
    <property type="component" value="Unassembled WGS sequence"/>
</dbReference>
<dbReference type="OrthoDB" id="5518417at2"/>
<dbReference type="EMBL" id="QUBQ01000004">
    <property type="protein sequence ID" value="REK71975.1"/>
    <property type="molecule type" value="Genomic_DNA"/>
</dbReference>
<dbReference type="AlphaFoldDB" id="A0A371P7W6"/>
<comment type="caution">
    <text evidence="1">The sequence shown here is derived from an EMBL/GenBank/DDBJ whole genome shotgun (WGS) entry which is preliminary data.</text>
</comment>
<name>A0A371P7W6_9BACL</name>
<reference evidence="1 2" key="1">
    <citation type="submission" date="2018-08" db="EMBL/GenBank/DDBJ databases">
        <title>Paenibacillus sp. M4BSY-1, whole genome shotgun sequence.</title>
        <authorList>
            <person name="Tuo L."/>
        </authorList>
    </citation>
    <scope>NUCLEOTIDE SEQUENCE [LARGE SCALE GENOMIC DNA]</scope>
    <source>
        <strain evidence="1 2">M4BSY-1</strain>
    </source>
</reference>
<gene>
    <name evidence="1" type="ORF">DX130_19980</name>
</gene>
<sequence length="61" mass="7046">MKIRGIFLVGFSKEIIETKCALCGKIAKLEESHIIPKFVFRYLKKDSFTGRLRVDINESDI</sequence>
<evidence type="ECO:0000313" key="1">
    <source>
        <dbReference type="EMBL" id="REK71975.1"/>
    </source>
</evidence>
<proteinExistence type="predicted"/>
<keyword evidence="2" id="KW-1185">Reference proteome</keyword>
<protein>
    <submittedName>
        <fullName evidence="1">Uncharacterized protein</fullName>
    </submittedName>
</protein>
<evidence type="ECO:0000313" key="2">
    <source>
        <dbReference type="Proteomes" id="UP000261905"/>
    </source>
</evidence>
<organism evidence="1 2">
    <name type="scientific">Paenibacillus paeoniae</name>
    <dbReference type="NCBI Taxonomy" id="2292705"/>
    <lineage>
        <taxon>Bacteria</taxon>
        <taxon>Bacillati</taxon>
        <taxon>Bacillota</taxon>
        <taxon>Bacilli</taxon>
        <taxon>Bacillales</taxon>
        <taxon>Paenibacillaceae</taxon>
        <taxon>Paenibacillus</taxon>
    </lineage>
</organism>